<reference evidence="1" key="2">
    <citation type="submission" date="2025-03" db="EMBL/GenBank/DDBJ databases">
        <authorList>
            <consortium name="ELIXIR-Norway"/>
            <consortium name="Elixir Norway"/>
        </authorList>
    </citation>
    <scope>NUCLEOTIDE SEQUENCE</scope>
</reference>
<feature type="non-terminal residue" evidence="1">
    <location>
        <position position="64"/>
    </location>
</feature>
<name>A0AC59ZKC1_RANTA</name>
<reference evidence="1" key="1">
    <citation type="submission" date="2023-05" db="EMBL/GenBank/DDBJ databases">
        <authorList>
            <consortium name="ELIXIR-Norway"/>
        </authorList>
    </citation>
    <scope>NUCLEOTIDE SEQUENCE</scope>
</reference>
<gene>
    <name evidence="1" type="ORF">MRATA1EN22A_LOCUS19605</name>
</gene>
<proteinExistence type="predicted"/>
<organism evidence="1 2">
    <name type="scientific">Rangifer tarandus platyrhynchus</name>
    <name type="common">Svalbard reindeer</name>
    <dbReference type="NCBI Taxonomy" id="3082113"/>
    <lineage>
        <taxon>Eukaryota</taxon>
        <taxon>Metazoa</taxon>
        <taxon>Chordata</taxon>
        <taxon>Craniata</taxon>
        <taxon>Vertebrata</taxon>
        <taxon>Euteleostomi</taxon>
        <taxon>Mammalia</taxon>
        <taxon>Eutheria</taxon>
        <taxon>Laurasiatheria</taxon>
        <taxon>Artiodactyla</taxon>
        <taxon>Ruminantia</taxon>
        <taxon>Pecora</taxon>
        <taxon>Cervidae</taxon>
        <taxon>Odocoileinae</taxon>
        <taxon>Rangifer</taxon>
    </lineage>
</organism>
<sequence>QPSSYIRDCILFDAPMQVPSLADLVRLTCASHWPQISEERHLSSVLKSNTNSPEPRKTFPSSPT</sequence>
<dbReference type="EMBL" id="OX596087">
    <property type="protein sequence ID" value="CAN0450377.1"/>
    <property type="molecule type" value="Genomic_DNA"/>
</dbReference>
<protein>
    <submittedName>
        <fullName evidence="1">Uncharacterized protein</fullName>
    </submittedName>
</protein>
<dbReference type="Proteomes" id="UP001162501">
    <property type="component" value="Chromosome 3"/>
</dbReference>
<evidence type="ECO:0000313" key="1">
    <source>
        <dbReference type="EMBL" id="CAN0450377.1"/>
    </source>
</evidence>
<feature type="non-terminal residue" evidence="1">
    <location>
        <position position="1"/>
    </location>
</feature>
<evidence type="ECO:0000313" key="2">
    <source>
        <dbReference type="Proteomes" id="UP001162501"/>
    </source>
</evidence>
<accession>A0AC59ZKC1</accession>